<evidence type="ECO:0000313" key="3">
    <source>
        <dbReference type="Proteomes" id="UP000234789"/>
    </source>
</evidence>
<feature type="compositionally biased region" description="Basic and acidic residues" evidence="1">
    <location>
        <begin position="30"/>
        <end position="39"/>
    </location>
</feature>
<sequence>MSAWEAARRKGEGAKRGSMPHHRRKSGLRRRPDQRRGKS</sequence>
<dbReference type="Proteomes" id="UP000234789">
    <property type="component" value="Unassembled WGS sequence"/>
</dbReference>
<feature type="compositionally biased region" description="Basic and acidic residues" evidence="1">
    <location>
        <begin position="1"/>
        <end position="15"/>
    </location>
</feature>
<organism evidence="2 3">
    <name type="scientific">Paenibacillus pasadenensis</name>
    <dbReference type="NCBI Taxonomy" id="217090"/>
    <lineage>
        <taxon>Bacteria</taxon>
        <taxon>Bacillati</taxon>
        <taxon>Bacillota</taxon>
        <taxon>Bacilli</taxon>
        <taxon>Bacillales</taxon>
        <taxon>Paenibacillaceae</taxon>
        <taxon>Paenibacillus</taxon>
    </lineage>
</organism>
<accession>A0A2N5N0X6</accession>
<comment type="caution">
    <text evidence="2">The sequence shown here is derived from an EMBL/GenBank/DDBJ whole genome shotgun (WGS) entry which is preliminary data.</text>
</comment>
<gene>
    <name evidence="2" type="ORF">B8V81_2413</name>
</gene>
<name>A0A2N5N0X6_9BACL</name>
<proteinExistence type="predicted"/>
<evidence type="ECO:0000256" key="1">
    <source>
        <dbReference type="SAM" id="MobiDB-lite"/>
    </source>
</evidence>
<evidence type="ECO:0000313" key="2">
    <source>
        <dbReference type="EMBL" id="PLT43982.1"/>
    </source>
</evidence>
<feature type="region of interest" description="Disordered" evidence="1">
    <location>
        <begin position="1"/>
        <end position="39"/>
    </location>
</feature>
<dbReference type="EMBL" id="NFEZ01000004">
    <property type="protein sequence ID" value="PLT43982.1"/>
    <property type="molecule type" value="Genomic_DNA"/>
</dbReference>
<feature type="compositionally biased region" description="Basic residues" evidence="1">
    <location>
        <begin position="18"/>
        <end position="29"/>
    </location>
</feature>
<protein>
    <submittedName>
        <fullName evidence="2">Uncharacterized protein</fullName>
    </submittedName>
</protein>
<reference evidence="2 3" key="1">
    <citation type="submission" date="2017-05" db="EMBL/GenBank/DDBJ databases">
        <title>Functional genome analysis of Paenibacillus pasadenensis strain R16: insights on endophytic life style and antifungal activity.</title>
        <authorList>
            <person name="Passera A."/>
            <person name="Marcolungo L."/>
            <person name="Casati P."/>
            <person name="Brasca M."/>
            <person name="Quaglino F."/>
            <person name="Delledonne M."/>
        </authorList>
    </citation>
    <scope>NUCLEOTIDE SEQUENCE [LARGE SCALE GENOMIC DNA]</scope>
    <source>
        <strain evidence="2 3">R16</strain>
    </source>
</reference>
<keyword evidence="3" id="KW-1185">Reference proteome</keyword>
<dbReference type="AlphaFoldDB" id="A0A2N5N0X6"/>